<dbReference type="Pfam" id="PF00248">
    <property type="entry name" value="Aldo_ket_red"/>
    <property type="match status" value="1"/>
</dbReference>
<sequence>MTASDIPTVIPTVPLADGGQIPLVGIGSLLAKGNELATILGHIIADGYRLVDTAQQYANETAVGEAVKRSGVARSEVFITSKVAGAEQGKRYTRRSIEDSLRRLDTDYLDALLIHWPNPSRGLYVETWEEMLAAQAEGVVRHVGVSNFLPEHLTRLHEATGVWPVLNQIQLSVALPRTDLRAFHERHGIVTQAWRPLGGPEKLLDQIVVGRLAAKHGVSAGQIVLRWCVQQGIVVIPSSSRRERWRANADLFSFTLDESDMRDLAALDTGDLHVWDARTHEEW</sequence>
<dbReference type="PRINTS" id="PR00069">
    <property type="entry name" value="ALDKETRDTASE"/>
</dbReference>
<keyword evidence="3" id="KW-0560">Oxidoreductase</keyword>
<evidence type="ECO:0000256" key="1">
    <source>
        <dbReference type="ARBA" id="ARBA00007905"/>
    </source>
</evidence>
<protein>
    <submittedName>
        <fullName evidence="5">Aldo/keto reductase</fullName>
    </submittedName>
</protein>
<dbReference type="PANTHER" id="PTHR43827">
    <property type="entry name" value="2,5-DIKETO-D-GLUCONIC ACID REDUCTASE"/>
    <property type="match status" value="1"/>
</dbReference>
<evidence type="ECO:0000313" key="6">
    <source>
        <dbReference type="Proteomes" id="UP001323411"/>
    </source>
</evidence>
<dbReference type="PROSITE" id="PS00062">
    <property type="entry name" value="ALDOKETO_REDUCTASE_2"/>
    <property type="match status" value="1"/>
</dbReference>
<dbReference type="SUPFAM" id="SSF51430">
    <property type="entry name" value="NAD(P)-linked oxidoreductase"/>
    <property type="match status" value="1"/>
</dbReference>
<dbReference type="Gene3D" id="3.20.20.100">
    <property type="entry name" value="NADP-dependent oxidoreductase domain"/>
    <property type="match status" value="1"/>
</dbReference>
<keyword evidence="6" id="KW-1185">Reference proteome</keyword>
<dbReference type="InterPro" id="IPR020471">
    <property type="entry name" value="AKR"/>
</dbReference>
<proteinExistence type="inferred from homology"/>
<dbReference type="PIRSF" id="PIRSF000097">
    <property type="entry name" value="AKR"/>
    <property type="match status" value="1"/>
</dbReference>
<gene>
    <name evidence="5" type="ORF">R0V15_02545</name>
</gene>
<accession>A0ABZ0RCD8</accession>
<dbReference type="PROSITE" id="PS00798">
    <property type="entry name" value="ALDOKETO_REDUCTASE_1"/>
    <property type="match status" value="1"/>
</dbReference>
<evidence type="ECO:0000259" key="4">
    <source>
        <dbReference type="Pfam" id="PF00248"/>
    </source>
</evidence>
<evidence type="ECO:0000313" key="5">
    <source>
        <dbReference type="EMBL" id="WPJ89493.1"/>
    </source>
</evidence>
<dbReference type="InterPro" id="IPR018170">
    <property type="entry name" value="Aldo/ket_reductase_CS"/>
</dbReference>
<evidence type="ECO:0000256" key="2">
    <source>
        <dbReference type="ARBA" id="ARBA00022857"/>
    </source>
</evidence>
<dbReference type="InterPro" id="IPR023210">
    <property type="entry name" value="NADP_OxRdtase_dom"/>
</dbReference>
<dbReference type="EMBL" id="CP138854">
    <property type="protein sequence ID" value="WPJ89493.1"/>
    <property type="molecule type" value="Genomic_DNA"/>
</dbReference>
<dbReference type="InterPro" id="IPR036812">
    <property type="entry name" value="NAD(P)_OxRdtase_dom_sf"/>
</dbReference>
<feature type="domain" description="NADP-dependent oxidoreductase" evidence="4">
    <location>
        <begin position="36"/>
        <end position="267"/>
    </location>
</feature>
<dbReference type="RefSeq" id="WP_274735397.1">
    <property type="nucleotide sequence ID" value="NZ_CP138854.1"/>
</dbReference>
<name>A0ABZ0RCD8_9ACTO</name>
<dbReference type="Proteomes" id="UP001323411">
    <property type="component" value="Chromosome"/>
</dbReference>
<reference evidence="5 6" key="1">
    <citation type="submission" date="2023-10" db="EMBL/GenBank/DDBJ databases">
        <authorList>
            <person name="Choi B."/>
        </authorList>
    </citation>
    <scope>NUCLEOTIDE SEQUENCE [LARGE SCALE GENOMIC DNA]</scope>
    <source>
        <strain evidence="5 6">UMB5448B</strain>
    </source>
</reference>
<dbReference type="GeneID" id="83608649"/>
<keyword evidence="2" id="KW-0521">NADP</keyword>
<comment type="similarity">
    <text evidence="1">Belongs to the aldo/keto reductase family.</text>
</comment>
<organism evidence="5 6">
    <name type="scientific">Schaalia turicensis</name>
    <dbReference type="NCBI Taxonomy" id="131111"/>
    <lineage>
        <taxon>Bacteria</taxon>
        <taxon>Bacillati</taxon>
        <taxon>Actinomycetota</taxon>
        <taxon>Actinomycetes</taxon>
        <taxon>Actinomycetales</taxon>
        <taxon>Actinomycetaceae</taxon>
        <taxon>Schaalia</taxon>
    </lineage>
</organism>
<evidence type="ECO:0000256" key="3">
    <source>
        <dbReference type="ARBA" id="ARBA00023002"/>
    </source>
</evidence>
<dbReference type="PANTHER" id="PTHR43827:SF3">
    <property type="entry name" value="NADP-DEPENDENT OXIDOREDUCTASE DOMAIN-CONTAINING PROTEIN"/>
    <property type="match status" value="1"/>
</dbReference>